<sequence>MTIPRTTMLACLLAGLTGAVHAEGGVTRLWETEARLRNPESIVPAADGERYYVSNVDGEPNAKDGKGFISLLDKNGHILKLEWVSGLNAPKGLARVGERLYVSDIDELVEIDTRSGTIVKRYPAEGAQFLNDVAADAAGNVYVSGMLTNRIYRLHDGTFDKWLESPELANPNGVTVRGDQLLVGAWGVMTPGGFATKVPGHVKVVSLATKQIRDFGGSEPVGNLDGIEPMADGSVLVTDWMAGGLMRVTADGKVHVLDKLAQGSADLGYVPATGTVLVPMMNNGTVIAFHLD</sequence>
<gene>
    <name evidence="2" type="ORF">G3580_04345</name>
</gene>
<dbReference type="Gene3D" id="2.120.10.30">
    <property type="entry name" value="TolB, C-terminal domain"/>
    <property type="match status" value="1"/>
</dbReference>
<dbReference type="Proteomes" id="UP000501991">
    <property type="component" value="Chromosome"/>
</dbReference>
<protein>
    <recommendedName>
        <fullName evidence="4">SMP-30/Gluconolactonase/LRE-like region domain-containing protein</fullName>
    </recommendedName>
</protein>
<keyword evidence="3" id="KW-1185">Reference proteome</keyword>
<evidence type="ECO:0008006" key="4">
    <source>
        <dbReference type="Google" id="ProtNLM"/>
    </source>
</evidence>
<organism evidence="2 3">
    <name type="scientific">Nitrogeniibacter mangrovi</name>
    <dbReference type="NCBI Taxonomy" id="2016596"/>
    <lineage>
        <taxon>Bacteria</taxon>
        <taxon>Pseudomonadati</taxon>
        <taxon>Pseudomonadota</taxon>
        <taxon>Betaproteobacteria</taxon>
        <taxon>Rhodocyclales</taxon>
        <taxon>Zoogloeaceae</taxon>
        <taxon>Nitrogeniibacter</taxon>
    </lineage>
</organism>
<dbReference type="KEGG" id="azq:G3580_04345"/>
<keyword evidence="1" id="KW-0732">Signal</keyword>
<evidence type="ECO:0000256" key="1">
    <source>
        <dbReference type="SAM" id="SignalP"/>
    </source>
</evidence>
<proteinExistence type="predicted"/>
<accession>A0A6C1B040</accession>
<name>A0A6C1B040_9RHOO</name>
<dbReference type="AlphaFoldDB" id="A0A6C1B040"/>
<dbReference type="SUPFAM" id="SSF63829">
    <property type="entry name" value="Calcium-dependent phosphotriesterase"/>
    <property type="match status" value="1"/>
</dbReference>
<dbReference type="EMBL" id="CP048836">
    <property type="protein sequence ID" value="QID16937.1"/>
    <property type="molecule type" value="Genomic_DNA"/>
</dbReference>
<reference evidence="2 3" key="1">
    <citation type="submission" date="2020-02" db="EMBL/GenBank/DDBJ databases">
        <title>Nitrogenibacter mangrovi gen. nov., sp. nov. isolated from mangrove sediment, a denitrifying betaproteobacterium.</title>
        <authorList>
            <person name="Liao H."/>
            <person name="Tian Y."/>
        </authorList>
    </citation>
    <scope>NUCLEOTIDE SEQUENCE [LARGE SCALE GENOMIC DNA]</scope>
    <source>
        <strain evidence="2 3">M9-3-2</strain>
    </source>
</reference>
<evidence type="ECO:0000313" key="2">
    <source>
        <dbReference type="EMBL" id="QID16937.1"/>
    </source>
</evidence>
<dbReference type="InterPro" id="IPR011042">
    <property type="entry name" value="6-blade_b-propeller_TolB-like"/>
</dbReference>
<dbReference type="RefSeq" id="WP_173764104.1">
    <property type="nucleotide sequence ID" value="NZ_CP048836.1"/>
</dbReference>
<feature type="chain" id="PRO_5025498296" description="SMP-30/Gluconolactonase/LRE-like region domain-containing protein" evidence="1">
    <location>
        <begin position="23"/>
        <end position="292"/>
    </location>
</feature>
<feature type="signal peptide" evidence="1">
    <location>
        <begin position="1"/>
        <end position="22"/>
    </location>
</feature>
<evidence type="ECO:0000313" key="3">
    <source>
        <dbReference type="Proteomes" id="UP000501991"/>
    </source>
</evidence>